<dbReference type="Gene3D" id="2.40.170.10">
    <property type="entry name" value="Porin, LamB type"/>
    <property type="match status" value="1"/>
</dbReference>
<dbReference type="EMBL" id="CP097635">
    <property type="protein sequence ID" value="URI06810.1"/>
    <property type="molecule type" value="Genomic_DNA"/>
</dbReference>
<feature type="chain" id="PRO_5045071145" evidence="10">
    <location>
        <begin position="27"/>
        <end position="418"/>
    </location>
</feature>
<dbReference type="InterPro" id="IPR036998">
    <property type="entry name" value="Porin_LamB_sf"/>
</dbReference>
<dbReference type="RefSeq" id="WP_250195073.1">
    <property type="nucleotide sequence ID" value="NZ_CP097635.1"/>
</dbReference>
<keyword evidence="12" id="KW-1185">Reference proteome</keyword>
<keyword evidence="4" id="KW-1134">Transmembrane beta strand</keyword>
<dbReference type="Proteomes" id="UP001056201">
    <property type="component" value="Chromosome 1"/>
</dbReference>
<keyword evidence="5" id="KW-0812">Transmembrane</keyword>
<name>A0ABY4S3L0_AQUTE</name>
<evidence type="ECO:0000256" key="6">
    <source>
        <dbReference type="ARBA" id="ARBA00023065"/>
    </source>
</evidence>
<evidence type="ECO:0000256" key="2">
    <source>
        <dbReference type="ARBA" id="ARBA00007055"/>
    </source>
</evidence>
<gene>
    <name evidence="11" type="ORF">MW290_13000</name>
</gene>
<comment type="similarity">
    <text evidence="2">Belongs to the porin LamB (TC 1.B.3) family.</text>
</comment>
<evidence type="ECO:0000256" key="3">
    <source>
        <dbReference type="ARBA" id="ARBA00022448"/>
    </source>
</evidence>
<reference evidence="11" key="1">
    <citation type="submission" date="2022-05" db="EMBL/GenBank/DDBJ databases">
        <title>An RpoN-dependent PEP-CTERM gene is involved in floc formation of an Aquincola tertiaricarbonis strain.</title>
        <authorList>
            <person name="Qiu D."/>
            <person name="Xia M."/>
        </authorList>
    </citation>
    <scope>NUCLEOTIDE SEQUENCE</scope>
    <source>
        <strain evidence="11">RN12</strain>
    </source>
</reference>
<sequence>MKMRMKWVAAAAASAAAMGAVSPVSAQGLEYKGYVRTGTGGSTEGGKQVCFGLPGAGAKYRLGNECETYAESQFIMPFGKSDGTWAKYNLMLALVENNAASDYESSKGDKFDLASRQNYFEAGGFFGPGALQKASIWIGKRYYNRHDVHINDYYYWNNSGLGGGIEDIAVGSAKMAFSYHSKGDDTLVTDTVNGLNTSRFSARLYDLPVNPGGTLEFEAVAMKGTSAGNSSRGEGSGFLLFAEHKQTGIMGGFNKLALVLGKDAGAGDSSVNNYRDATDDIKGSSWRVVDQLYIAPSGSPWSAMATAGYSHVKLDNQPKTSWFTAGVRPQYQINNYFSIATELGYDRVKTDGKDTAHLTKLTVAPQVALAPGFWSRPVFRTFVTYAKWNDAANGAGTNGVFGSKTNGLTYGIQVEAWW</sequence>
<evidence type="ECO:0000256" key="9">
    <source>
        <dbReference type="ARBA" id="ARBA00023237"/>
    </source>
</evidence>
<dbReference type="Pfam" id="PF02264">
    <property type="entry name" value="LamB"/>
    <property type="match status" value="1"/>
</dbReference>
<dbReference type="InterPro" id="IPR003192">
    <property type="entry name" value="Porin_LamB"/>
</dbReference>
<evidence type="ECO:0000256" key="5">
    <source>
        <dbReference type="ARBA" id="ARBA00022692"/>
    </source>
</evidence>
<keyword evidence="10" id="KW-0732">Signal</keyword>
<accession>A0ABY4S3L0</accession>
<feature type="signal peptide" evidence="10">
    <location>
        <begin position="1"/>
        <end position="26"/>
    </location>
</feature>
<proteinExistence type="inferred from homology"/>
<dbReference type="PANTHER" id="PTHR38762:SF1">
    <property type="entry name" value="CRYPTIC OUTER MEMBRANE PORIN BGLH-RELATED"/>
    <property type="match status" value="1"/>
</dbReference>
<evidence type="ECO:0000256" key="8">
    <source>
        <dbReference type="ARBA" id="ARBA00023136"/>
    </source>
</evidence>
<keyword evidence="8" id="KW-0472">Membrane</keyword>
<dbReference type="InterPro" id="IPR050286">
    <property type="entry name" value="G_neg_Bact_CarbUptk_Porin"/>
</dbReference>
<keyword evidence="3" id="KW-0813">Transport</keyword>
<evidence type="ECO:0000256" key="1">
    <source>
        <dbReference type="ARBA" id="ARBA00004571"/>
    </source>
</evidence>
<evidence type="ECO:0000256" key="10">
    <source>
        <dbReference type="SAM" id="SignalP"/>
    </source>
</evidence>
<evidence type="ECO:0000313" key="11">
    <source>
        <dbReference type="EMBL" id="URI06810.1"/>
    </source>
</evidence>
<dbReference type="SUPFAM" id="SSF56935">
    <property type="entry name" value="Porins"/>
    <property type="match status" value="1"/>
</dbReference>
<evidence type="ECO:0000256" key="7">
    <source>
        <dbReference type="ARBA" id="ARBA00023114"/>
    </source>
</evidence>
<evidence type="ECO:0000256" key="4">
    <source>
        <dbReference type="ARBA" id="ARBA00022452"/>
    </source>
</evidence>
<comment type="subcellular location">
    <subcellularLocation>
        <location evidence="1">Cell outer membrane</location>
        <topology evidence="1">Multi-pass membrane protein</topology>
    </subcellularLocation>
</comment>
<evidence type="ECO:0000313" key="12">
    <source>
        <dbReference type="Proteomes" id="UP001056201"/>
    </source>
</evidence>
<dbReference type="PANTHER" id="PTHR38762">
    <property type="entry name" value="CRYPTIC OUTER MEMBRANE PORIN BGLH-RELATED"/>
    <property type="match status" value="1"/>
</dbReference>
<keyword evidence="6" id="KW-0406">Ion transport</keyword>
<protein>
    <submittedName>
        <fullName evidence="11">Carbohydrate porin</fullName>
    </submittedName>
</protein>
<organism evidence="11 12">
    <name type="scientific">Aquincola tertiaricarbonis</name>
    <dbReference type="NCBI Taxonomy" id="391953"/>
    <lineage>
        <taxon>Bacteria</taxon>
        <taxon>Pseudomonadati</taxon>
        <taxon>Pseudomonadota</taxon>
        <taxon>Betaproteobacteria</taxon>
        <taxon>Burkholderiales</taxon>
        <taxon>Sphaerotilaceae</taxon>
        <taxon>Aquincola</taxon>
    </lineage>
</organism>
<keyword evidence="7" id="KW-0626">Porin</keyword>
<keyword evidence="9" id="KW-0998">Cell outer membrane</keyword>